<keyword evidence="1" id="KW-1133">Transmembrane helix</keyword>
<accession>A0A1F7I7J4</accession>
<evidence type="ECO:0000256" key="1">
    <source>
        <dbReference type="SAM" id="Phobius"/>
    </source>
</evidence>
<protein>
    <submittedName>
        <fullName evidence="2">Uncharacterized protein</fullName>
    </submittedName>
</protein>
<feature type="transmembrane region" description="Helical" evidence="1">
    <location>
        <begin position="42"/>
        <end position="62"/>
    </location>
</feature>
<name>A0A1F7I7J4_9BACT</name>
<keyword evidence="1" id="KW-0472">Membrane</keyword>
<keyword evidence="1" id="KW-0812">Transmembrane</keyword>
<dbReference type="Proteomes" id="UP000179270">
    <property type="component" value="Unassembled WGS sequence"/>
</dbReference>
<comment type="caution">
    <text evidence="2">The sequence shown here is derived from an EMBL/GenBank/DDBJ whole genome shotgun (WGS) entry which is preliminary data.</text>
</comment>
<organism evidence="2 3">
    <name type="scientific">Candidatus Roizmanbacteria bacterium RIFCSPLOWO2_01_FULL_35_13</name>
    <dbReference type="NCBI Taxonomy" id="1802055"/>
    <lineage>
        <taxon>Bacteria</taxon>
        <taxon>Candidatus Roizmaniibacteriota</taxon>
    </lineage>
</organism>
<dbReference type="AlphaFoldDB" id="A0A1F7I7J4"/>
<evidence type="ECO:0000313" key="2">
    <source>
        <dbReference type="EMBL" id="OGK39242.1"/>
    </source>
</evidence>
<sequence>MAKAKISSKFRDRLSEKLMELGNLTLATLALGQFVTDKKFSWSVFGWGVIFMFLCYLMSYIISFEDK</sequence>
<dbReference type="STRING" id="1802055.A3A74_07460"/>
<dbReference type="EMBL" id="MGAF01000054">
    <property type="protein sequence ID" value="OGK39242.1"/>
    <property type="molecule type" value="Genomic_DNA"/>
</dbReference>
<reference evidence="2 3" key="1">
    <citation type="journal article" date="2016" name="Nat. Commun.">
        <title>Thousands of microbial genomes shed light on interconnected biogeochemical processes in an aquifer system.</title>
        <authorList>
            <person name="Anantharaman K."/>
            <person name="Brown C.T."/>
            <person name="Hug L.A."/>
            <person name="Sharon I."/>
            <person name="Castelle C.J."/>
            <person name="Probst A.J."/>
            <person name="Thomas B.C."/>
            <person name="Singh A."/>
            <person name="Wilkins M.J."/>
            <person name="Karaoz U."/>
            <person name="Brodie E.L."/>
            <person name="Williams K.H."/>
            <person name="Hubbard S.S."/>
            <person name="Banfield J.F."/>
        </authorList>
    </citation>
    <scope>NUCLEOTIDE SEQUENCE [LARGE SCALE GENOMIC DNA]</scope>
</reference>
<proteinExistence type="predicted"/>
<gene>
    <name evidence="2" type="ORF">A3A74_07460</name>
</gene>
<evidence type="ECO:0000313" key="3">
    <source>
        <dbReference type="Proteomes" id="UP000179270"/>
    </source>
</evidence>